<reference evidence="1 2" key="1">
    <citation type="submission" date="2012-05" db="EMBL/GenBank/DDBJ databases">
        <authorList>
            <person name="Weinstock G."/>
            <person name="Sodergren E."/>
            <person name="Lobos E.A."/>
            <person name="Fulton L."/>
            <person name="Fulton R."/>
            <person name="Courtney L."/>
            <person name="Fronick C."/>
            <person name="O'Laughlin M."/>
            <person name="Godfrey J."/>
            <person name="Wilson R.M."/>
            <person name="Miner T."/>
            <person name="Farmer C."/>
            <person name="Delehaunty K."/>
            <person name="Cordes M."/>
            <person name="Minx P."/>
            <person name="Tomlinson C."/>
            <person name="Chen J."/>
            <person name="Wollam A."/>
            <person name="Pepin K.H."/>
            <person name="Bhonagiri V."/>
            <person name="Zhang X."/>
            <person name="Suruliraj S."/>
            <person name="Warren W."/>
            <person name="Mitreva M."/>
            <person name="Mardis E.R."/>
            <person name="Wilson R.K."/>
        </authorList>
    </citation>
    <scope>NUCLEOTIDE SEQUENCE [LARGE SCALE GENOMIC DNA]</scope>
    <source>
        <strain evidence="1 2">DSM 1785</strain>
    </source>
</reference>
<dbReference type="CDD" id="cd07516">
    <property type="entry name" value="HAD_Pase"/>
    <property type="match status" value="1"/>
</dbReference>
<accession>L1Q3D3</accession>
<dbReference type="Gene3D" id="3.40.50.1000">
    <property type="entry name" value="HAD superfamily/HAD-like"/>
    <property type="match status" value="1"/>
</dbReference>
<dbReference type="InterPro" id="IPR000150">
    <property type="entry name" value="Cof"/>
</dbReference>
<dbReference type="NCBIfam" id="TIGR00099">
    <property type="entry name" value="Cof-subfamily"/>
    <property type="match status" value="1"/>
</dbReference>
<dbReference type="SFLD" id="SFLDS00003">
    <property type="entry name" value="Haloacid_Dehalogenase"/>
    <property type="match status" value="1"/>
</dbReference>
<dbReference type="NCBIfam" id="NF007806">
    <property type="entry name" value="PRK10513.1"/>
    <property type="match status" value="1"/>
</dbReference>
<dbReference type="HOGENOM" id="CLU_044146_0_1_9"/>
<keyword evidence="2" id="KW-1185">Reference proteome</keyword>
<dbReference type="Gene3D" id="3.30.1240.10">
    <property type="match status" value="1"/>
</dbReference>
<dbReference type="NCBIfam" id="TIGR01484">
    <property type="entry name" value="HAD-SF-IIB"/>
    <property type="match status" value="1"/>
</dbReference>
<sequence>MVEEFMYKLVAIDMDGTLLREDKSVSERTKIAINKAKEKGVNVVIATGRPIDGVTRYLEELNMLSEDDYVLSYNGGLVLKTKSREVISKIALTGADLHYLHNISKELGVNIHAFSETQGLITPKSSKYTEVEATLNNIQIGINDYSEIEDNHSIIKVMMIDEPEILQRAIDNLPKEVYEKYTVVKSTPYFLEFLNKEVNKGTGVELLAKYLGVKREEIMTFGDAENDLAMIEYAGMGVAMANAFEEVKEVANYITDSNEEDGVAKAIEKFILGEA</sequence>
<dbReference type="SUPFAM" id="SSF56784">
    <property type="entry name" value="HAD-like"/>
    <property type="match status" value="1"/>
</dbReference>
<comment type="caution">
    <text evidence="1">The sequence shown here is derived from an EMBL/GenBank/DDBJ whole genome shotgun (WGS) entry which is preliminary data.</text>
</comment>
<organism evidence="1 2">
    <name type="scientific">Clostridium celatum DSM 1785</name>
    <dbReference type="NCBI Taxonomy" id="545697"/>
    <lineage>
        <taxon>Bacteria</taxon>
        <taxon>Bacillati</taxon>
        <taxon>Bacillota</taxon>
        <taxon>Clostridia</taxon>
        <taxon>Eubacteriales</taxon>
        <taxon>Clostridiaceae</taxon>
        <taxon>Clostridium</taxon>
    </lineage>
</organism>
<dbReference type="AlphaFoldDB" id="L1Q3D3"/>
<keyword evidence="1" id="KW-0378">Hydrolase</keyword>
<dbReference type="Pfam" id="PF08282">
    <property type="entry name" value="Hydrolase_3"/>
    <property type="match status" value="1"/>
</dbReference>
<dbReference type="PATRIC" id="fig|545697.3.peg.3136"/>
<dbReference type="SFLD" id="SFLDG01144">
    <property type="entry name" value="C2.B.4:_PGP_Like"/>
    <property type="match status" value="1"/>
</dbReference>
<dbReference type="EMBL" id="AMEZ01000125">
    <property type="protein sequence ID" value="EKY22483.1"/>
    <property type="molecule type" value="Genomic_DNA"/>
</dbReference>
<dbReference type="STRING" id="545697.HMPREF0216_03206"/>
<evidence type="ECO:0000313" key="2">
    <source>
        <dbReference type="Proteomes" id="UP000010420"/>
    </source>
</evidence>
<dbReference type="GO" id="GO:0000287">
    <property type="term" value="F:magnesium ion binding"/>
    <property type="evidence" value="ECO:0007669"/>
    <property type="project" value="TreeGrafter"/>
</dbReference>
<protein>
    <submittedName>
        <fullName evidence="1">Cof-like hydrolase</fullName>
    </submittedName>
</protein>
<dbReference type="InterPro" id="IPR036412">
    <property type="entry name" value="HAD-like_sf"/>
</dbReference>
<dbReference type="InterPro" id="IPR023214">
    <property type="entry name" value="HAD_sf"/>
</dbReference>
<name>L1Q3D3_9CLOT</name>
<dbReference type="PANTHER" id="PTHR10000:SF8">
    <property type="entry name" value="HAD SUPERFAMILY HYDROLASE-LIKE, TYPE 3"/>
    <property type="match status" value="1"/>
</dbReference>
<dbReference type="SFLD" id="SFLDG01140">
    <property type="entry name" value="C2.B:_Phosphomannomutase_and_P"/>
    <property type="match status" value="1"/>
</dbReference>
<dbReference type="eggNOG" id="COG0561">
    <property type="taxonomic scope" value="Bacteria"/>
</dbReference>
<dbReference type="PANTHER" id="PTHR10000">
    <property type="entry name" value="PHOSPHOSERINE PHOSPHATASE"/>
    <property type="match status" value="1"/>
</dbReference>
<dbReference type="GO" id="GO:0016791">
    <property type="term" value="F:phosphatase activity"/>
    <property type="evidence" value="ECO:0007669"/>
    <property type="project" value="UniProtKB-ARBA"/>
</dbReference>
<proteinExistence type="predicted"/>
<dbReference type="PROSITE" id="PS01229">
    <property type="entry name" value="COF_2"/>
    <property type="match status" value="1"/>
</dbReference>
<dbReference type="InterPro" id="IPR006379">
    <property type="entry name" value="HAD-SF_hydro_IIB"/>
</dbReference>
<dbReference type="GO" id="GO:0005829">
    <property type="term" value="C:cytosol"/>
    <property type="evidence" value="ECO:0007669"/>
    <property type="project" value="TreeGrafter"/>
</dbReference>
<dbReference type="Proteomes" id="UP000010420">
    <property type="component" value="Unassembled WGS sequence"/>
</dbReference>
<gene>
    <name evidence="1" type="ORF">HMPREF0216_03206</name>
</gene>
<evidence type="ECO:0000313" key="1">
    <source>
        <dbReference type="EMBL" id="EKY22483.1"/>
    </source>
</evidence>